<name>A0A4V3WTU7_9MICO</name>
<accession>A0A4V3WTU7</accession>
<dbReference type="Proteomes" id="UP000309133">
    <property type="component" value="Unassembled WGS sequence"/>
</dbReference>
<reference evidence="1 2" key="1">
    <citation type="submission" date="2019-04" db="EMBL/GenBank/DDBJ databases">
        <authorList>
            <person name="Jiang L."/>
        </authorList>
    </citation>
    <scope>NUCLEOTIDE SEQUENCE [LARGE SCALE GENOMIC DNA]</scope>
    <source>
        <strain evidence="1 2">YIM 131853</strain>
    </source>
</reference>
<dbReference type="OrthoDB" id="5119511at2"/>
<comment type="caution">
    <text evidence="1">The sequence shown here is derived from an EMBL/GenBank/DDBJ whole genome shotgun (WGS) entry which is preliminary data.</text>
</comment>
<proteinExistence type="predicted"/>
<evidence type="ECO:0000313" key="2">
    <source>
        <dbReference type="Proteomes" id="UP000309133"/>
    </source>
</evidence>
<keyword evidence="2" id="KW-1185">Reference proteome</keyword>
<sequence>MFETLDVPIRREDGRRGRVSILLGPTVPLVCESIEPAMQRVDEDDWTSMLEQETADLRHLSPAEALDLDGPDHVIRDLENLFDL</sequence>
<dbReference type="RefSeq" id="WP_136426159.1">
    <property type="nucleotide sequence ID" value="NZ_SSSM01000001.1"/>
</dbReference>
<dbReference type="EMBL" id="SSSM01000001">
    <property type="protein sequence ID" value="THG33377.1"/>
    <property type="molecule type" value="Genomic_DNA"/>
</dbReference>
<evidence type="ECO:0000313" key="1">
    <source>
        <dbReference type="EMBL" id="THG33377.1"/>
    </source>
</evidence>
<dbReference type="AlphaFoldDB" id="A0A4V3WTU7"/>
<gene>
    <name evidence="1" type="ORF">E6C64_03235</name>
</gene>
<organism evidence="1 2">
    <name type="scientific">Naasia lichenicola</name>
    <dbReference type="NCBI Taxonomy" id="2565933"/>
    <lineage>
        <taxon>Bacteria</taxon>
        <taxon>Bacillati</taxon>
        <taxon>Actinomycetota</taxon>
        <taxon>Actinomycetes</taxon>
        <taxon>Micrococcales</taxon>
        <taxon>Microbacteriaceae</taxon>
        <taxon>Naasia</taxon>
    </lineage>
</organism>
<protein>
    <submittedName>
        <fullName evidence="1">Uncharacterized protein</fullName>
    </submittedName>
</protein>